<dbReference type="InParanoid" id="A0A3N4LRE2"/>
<sequence>MTSEPTIPAVSWDEIASFRDRHFSTAAQLSFFTHFTPVTNPSITEKHVEADEGECYDNMDYAYEEREHEEEDDNLGYYPDGVKRTLTDAQIAIFRHSEIQEMLKAKRKALLAAEAAAAEPAEAKEMEARESLTEDYSTHDRRSRPMQAGTGALPWDDEDVGAWEDTQQQQQDSLQGRRKGKEVPALVRKPVVKPTFDAPSGKQFFWPVIEK</sequence>
<dbReference type="Proteomes" id="UP000267821">
    <property type="component" value="Unassembled WGS sequence"/>
</dbReference>
<dbReference type="PANTHER" id="PTHR40642">
    <property type="entry name" value="YALI0F31295P"/>
    <property type="match status" value="1"/>
</dbReference>
<dbReference type="PANTHER" id="PTHR40642:SF1">
    <property type="entry name" value="YALI0F31295P"/>
    <property type="match status" value="1"/>
</dbReference>
<name>A0A3N4LRE2_9PEZI</name>
<dbReference type="STRING" id="1051890.A0A3N4LRE2"/>
<dbReference type="OrthoDB" id="5335351at2759"/>
<protein>
    <submittedName>
        <fullName evidence="2">Uncharacterized protein</fullName>
    </submittedName>
</protein>
<evidence type="ECO:0000313" key="3">
    <source>
        <dbReference type="Proteomes" id="UP000267821"/>
    </source>
</evidence>
<dbReference type="Pfam" id="PF12720">
    <property type="entry name" value="DUF3807"/>
    <property type="match status" value="1"/>
</dbReference>
<evidence type="ECO:0000256" key="1">
    <source>
        <dbReference type="SAM" id="MobiDB-lite"/>
    </source>
</evidence>
<proteinExistence type="predicted"/>
<dbReference type="InterPro" id="IPR024526">
    <property type="entry name" value="DUF3807"/>
</dbReference>
<reference evidence="2 3" key="1">
    <citation type="journal article" date="2018" name="Nat. Ecol. Evol.">
        <title>Pezizomycetes genomes reveal the molecular basis of ectomycorrhizal truffle lifestyle.</title>
        <authorList>
            <person name="Murat C."/>
            <person name="Payen T."/>
            <person name="Noel B."/>
            <person name="Kuo A."/>
            <person name="Morin E."/>
            <person name="Chen J."/>
            <person name="Kohler A."/>
            <person name="Krizsan K."/>
            <person name="Balestrini R."/>
            <person name="Da Silva C."/>
            <person name="Montanini B."/>
            <person name="Hainaut M."/>
            <person name="Levati E."/>
            <person name="Barry K.W."/>
            <person name="Belfiori B."/>
            <person name="Cichocki N."/>
            <person name="Clum A."/>
            <person name="Dockter R.B."/>
            <person name="Fauchery L."/>
            <person name="Guy J."/>
            <person name="Iotti M."/>
            <person name="Le Tacon F."/>
            <person name="Lindquist E.A."/>
            <person name="Lipzen A."/>
            <person name="Malagnac F."/>
            <person name="Mello A."/>
            <person name="Molinier V."/>
            <person name="Miyauchi S."/>
            <person name="Poulain J."/>
            <person name="Riccioni C."/>
            <person name="Rubini A."/>
            <person name="Sitrit Y."/>
            <person name="Splivallo R."/>
            <person name="Traeger S."/>
            <person name="Wang M."/>
            <person name="Zifcakova L."/>
            <person name="Wipf D."/>
            <person name="Zambonelli A."/>
            <person name="Paolocci F."/>
            <person name="Nowrousian M."/>
            <person name="Ottonello S."/>
            <person name="Baldrian P."/>
            <person name="Spatafora J.W."/>
            <person name="Henrissat B."/>
            <person name="Nagy L.G."/>
            <person name="Aury J.M."/>
            <person name="Wincker P."/>
            <person name="Grigoriev I.V."/>
            <person name="Bonfante P."/>
            <person name="Martin F.M."/>
        </authorList>
    </citation>
    <scope>NUCLEOTIDE SEQUENCE [LARGE SCALE GENOMIC DNA]</scope>
    <source>
        <strain evidence="2 3">ATCC MYA-4762</strain>
    </source>
</reference>
<feature type="region of interest" description="Disordered" evidence="1">
    <location>
        <begin position="117"/>
        <end position="185"/>
    </location>
</feature>
<accession>A0A3N4LRE2</accession>
<keyword evidence="3" id="KW-1185">Reference proteome</keyword>
<organism evidence="2 3">
    <name type="scientific">Terfezia boudieri ATCC MYA-4762</name>
    <dbReference type="NCBI Taxonomy" id="1051890"/>
    <lineage>
        <taxon>Eukaryota</taxon>
        <taxon>Fungi</taxon>
        <taxon>Dikarya</taxon>
        <taxon>Ascomycota</taxon>
        <taxon>Pezizomycotina</taxon>
        <taxon>Pezizomycetes</taxon>
        <taxon>Pezizales</taxon>
        <taxon>Pezizaceae</taxon>
        <taxon>Terfezia</taxon>
    </lineage>
</organism>
<dbReference type="AlphaFoldDB" id="A0A3N4LRE2"/>
<evidence type="ECO:0000313" key="2">
    <source>
        <dbReference type="EMBL" id="RPB23812.1"/>
    </source>
</evidence>
<gene>
    <name evidence="2" type="ORF">L211DRAFT_849432</name>
</gene>
<dbReference type="EMBL" id="ML121544">
    <property type="protein sequence ID" value="RPB23812.1"/>
    <property type="molecule type" value="Genomic_DNA"/>
</dbReference>
<feature type="compositionally biased region" description="Basic and acidic residues" evidence="1">
    <location>
        <begin position="121"/>
        <end position="140"/>
    </location>
</feature>